<accession>A0A1U7LV40</accession>
<sequence length="279" mass="28315">MVSPFVFALALATLVSAESSNSGASSPKWFTFAAMKSGDINVHQSSLSSSGNDLILSKNPPDRLKLTLDDSGSLVDPDKRIVSVDPVTGRCSISSTPEKTNIVGVFSFNFPRLDLSSGGSTYSFLACLNGGNAAYLLYAIDGKEKVPPGCTGVAMNVFAATTESVSSGTTTASSGQASSTLPSSSLPISLPSSSMNSDSSLANGKIMSPSSTVSLSGEPIDSSFNKSTGTNTGPLSTSQTGTSLKKNATTGISNSSTKNGRAEVLAGIMGLVAVMAILP</sequence>
<reference evidence="3 4" key="1">
    <citation type="submission" date="2016-04" db="EMBL/GenBank/DDBJ databases">
        <title>Evolutionary innovation and constraint leading to complex multicellularity in the Ascomycota.</title>
        <authorList>
            <person name="Cisse O."/>
            <person name="Nguyen A."/>
            <person name="Hewitt D.A."/>
            <person name="Jedd G."/>
            <person name="Stajich J.E."/>
        </authorList>
    </citation>
    <scope>NUCLEOTIDE SEQUENCE [LARGE SCALE GENOMIC DNA]</scope>
    <source>
        <strain evidence="3 4">DAH-3</strain>
    </source>
</reference>
<dbReference type="Proteomes" id="UP000186594">
    <property type="component" value="Unassembled WGS sequence"/>
</dbReference>
<feature type="chain" id="PRO_5012256624" evidence="2">
    <location>
        <begin position="18"/>
        <end position="279"/>
    </location>
</feature>
<feature type="compositionally biased region" description="Polar residues" evidence="1">
    <location>
        <begin position="222"/>
        <end position="258"/>
    </location>
</feature>
<proteinExistence type="predicted"/>
<evidence type="ECO:0000256" key="1">
    <source>
        <dbReference type="SAM" id="MobiDB-lite"/>
    </source>
</evidence>
<evidence type="ECO:0000256" key="2">
    <source>
        <dbReference type="SAM" id="SignalP"/>
    </source>
</evidence>
<organism evidence="3 4">
    <name type="scientific">Neolecta irregularis (strain DAH-3)</name>
    <dbReference type="NCBI Taxonomy" id="1198029"/>
    <lineage>
        <taxon>Eukaryota</taxon>
        <taxon>Fungi</taxon>
        <taxon>Dikarya</taxon>
        <taxon>Ascomycota</taxon>
        <taxon>Taphrinomycotina</taxon>
        <taxon>Neolectales</taxon>
        <taxon>Neolectaceae</taxon>
        <taxon>Neolecta</taxon>
    </lineage>
</organism>
<comment type="caution">
    <text evidence="3">The sequence shown here is derived from an EMBL/GenBank/DDBJ whole genome shotgun (WGS) entry which is preliminary data.</text>
</comment>
<feature type="compositionally biased region" description="Low complexity" evidence="1">
    <location>
        <begin position="167"/>
        <end position="201"/>
    </location>
</feature>
<gene>
    <name evidence="3" type="ORF">NEOLI_001344</name>
</gene>
<name>A0A1U7LV40_NEOID</name>
<keyword evidence="2" id="KW-0732">Signal</keyword>
<keyword evidence="4" id="KW-1185">Reference proteome</keyword>
<dbReference type="EMBL" id="LXFE01000168">
    <property type="protein sequence ID" value="OLL26527.1"/>
    <property type="molecule type" value="Genomic_DNA"/>
</dbReference>
<evidence type="ECO:0000313" key="3">
    <source>
        <dbReference type="EMBL" id="OLL26527.1"/>
    </source>
</evidence>
<protein>
    <submittedName>
        <fullName evidence="3">Uncharacterized protein</fullName>
    </submittedName>
</protein>
<dbReference type="AlphaFoldDB" id="A0A1U7LV40"/>
<feature type="signal peptide" evidence="2">
    <location>
        <begin position="1"/>
        <end position="17"/>
    </location>
</feature>
<feature type="region of interest" description="Disordered" evidence="1">
    <location>
        <begin position="167"/>
        <end position="258"/>
    </location>
</feature>
<evidence type="ECO:0000313" key="4">
    <source>
        <dbReference type="Proteomes" id="UP000186594"/>
    </source>
</evidence>